<dbReference type="Proteomes" id="UP001230289">
    <property type="component" value="Unassembled WGS sequence"/>
</dbReference>
<evidence type="ECO:0000259" key="3">
    <source>
        <dbReference type="PROSITE" id="PS50006"/>
    </source>
</evidence>
<comment type="caution">
    <text evidence="4">The sequence shown here is derived from an EMBL/GenBank/DDBJ whole genome shotgun (WGS) entry which is preliminary data.</text>
</comment>
<evidence type="ECO:0000313" key="4">
    <source>
        <dbReference type="EMBL" id="MDQ4213457.1"/>
    </source>
</evidence>
<keyword evidence="5" id="KW-1185">Reference proteome</keyword>
<evidence type="ECO:0000256" key="2">
    <source>
        <dbReference type="SAM" id="MobiDB-lite"/>
    </source>
</evidence>
<evidence type="ECO:0000256" key="1">
    <source>
        <dbReference type="ARBA" id="ARBA00022553"/>
    </source>
</evidence>
<organism evidence="4 5">
    <name type="scientific">Microbacterium capsulatum</name>
    <dbReference type="NCBI Taxonomy" id="3041921"/>
    <lineage>
        <taxon>Bacteria</taxon>
        <taxon>Bacillati</taxon>
        <taxon>Actinomycetota</taxon>
        <taxon>Actinomycetes</taxon>
        <taxon>Micrococcales</taxon>
        <taxon>Microbacteriaceae</taxon>
        <taxon>Microbacterium</taxon>
    </lineage>
</organism>
<evidence type="ECO:0000313" key="5">
    <source>
        <dbReference type="Proteomes" id="UP001230289"/>
    </source>
</evidence>
<dbReference type="PROSITE" id="PS50006">
    <property type="entry name" value="FHA_DOMAIN"/>
    <property type="match status" value="1"/>
</dbReference>
<dbReference type="Gene3D" id="2.60.200.20">
    <property type="match status" value="1"/>
</dbReference>
<dbReference type="Pfam" id="PF00498">
    <property type="entry name" value="FHA"/>
    <property type="match status" value="1"/>
</dbReference>
<reference evidence="4 5" key="1">
    <citation type="submission" date="2023-08" db="EMBL/GenBank/DDBJ databases">
        <title>Microbacterium sp. nov., isolated from a waste landfill.</title>
        <authorList>
            <person name="Wen W."/>
        </authorList>
    </citation>
    <scope>NUCLEOTIDE SEQUENCE [LARGE SCALE GENOMIC DNA]</scope>
    <source>
        <strain evidence="4 5">ASV81</strain>
    </source>
</reference>
<keyword evidence="1" id="KW-0597">Phosphoprotein</keyword>
<dbReference type="InterPro" id="IPR000253">
    <property type="entry name" value="FHA_dom"/>
</dbReference>
<feature type="domain" description="FHA" evidence="3">
    <location>
        <begin position="392"/>
        <end position="447"/>
    </location>
</feature>
<sequence length="484" mass="49392">MVAYSRGDWTAVVGKGVAALFSAELPAASVSAMWSALSADPVPGAVIQVLVGSFGSSLGALPSFAVAFRDEDADEVRLMVRGTARARLTRADGSVEEVGGLGVATWSERSVAGVVAVELAGAGDEPVLYPLADGVAAVGRVHWELSRVRTEIDTSAPHRPVIGETAASEGTRSASTAPDPIPVAAAPAPVEESEDDGRHSEPSALAEPIVIAEPPDPAPSDPDPRDTVPIVRATELDEPAAEASADETLGSVLGQTYVAPLDETFGETSDDETAEDGEEAPDLTTGYDHLLWGETRIQSVEAAAVRPETAPGSVMITGIPRGTSTGAPAAAPAGPAGVQQGDHDGETVSAEHLLGLQGLVAAAVAAPAAVAASAPAVLLVSSGERVVLDRGAVIGRRPRAVRATGLIPHLVTVDSPNQDVSRSHVELRVEGADIVATDLNTTNGTRLLRVGAEPVRLHPGEATLLVGGDRLDLGDDIVLSFEGL</sequence>
<dbReference type="CDD" id="cd00060">
    <property type="entry name" value="FHA"/>
    <property type="match status" value="1"/>
</dbReference>
<accession>A0ABU0XEV3</accession>
<dbReference type="RefSeq" id="WP_308488403.1">
    <property type="nucleotide sequence ID" value="NZ_JAVFCB010000003.1"/>
</dbReference>
<gene>
    <name evidence="4" type="ORF">RBR11_05970</name>
</gene>
<dbReference type="SUPFAM" id="SSF49879">
    <property type="entry name" value="SMAD/FHA domain"/>
    <property type="match status" value="1"/>
</dbReference>
<dbReference type="InterPro" id="IPR008984">
    <property type="entry name" value="SMAD_FHA_dom_sf"/>
</dbReference>
<dbReference type="EMBL" id="JAVFCB010000003">
    <property type="protein sequence ID" value="MDQ4213457.1"/>
    <property type="molecule type" value="Genomic_DNA"/>
</dbReference>
<name>A0ABU0XEV3_9MICO</name>
<protein>
    <submittedName>
        <fullName evidence="4">FHA domain-containing protein</fullName>
    </submittedName>
</protein>
<feature type="region of interest" description="Disordered" evidence="2">
    <location>
        <begin position="166"/>
        <end position="203"/>
    </location>
</feature>
<proteinExistence type="predicted"/>